<dbReference type="GO" id="GO:0005516">
    <property type="term" value="F:calmodulin binding"/>
    <property type="evidence" value="ECO:0007669"/>
    <property type="project" value="TreeGrafter"/>
</dbReference>
<feature type="compositionally biased region" description="Polar residues" evidence="1">
    <location>
        <begin position="71"/>
        <end position="85"/>
    </location>
</feature>
<feature type="compositionally biased region" description="Low complexity" evidence="1">
    <location>
        <begin position="56"/>
        <end position="70"/>
    </location>
</feature>
<gene>
    <name evidence="3" type="ORF">MKW94_009929</name>
</gene>
<evidence type="ECO:0000256" key="1">
    <source>
        <dbReference type="SAM" id="MobiDB-lite"/>
    </source>
</evidence>
<dbReference type="PANTHER" id="PTHR33179:SF9">
    <property type="entry name" value="OS01G0278000 PROTEIN"/>
    <property type="match status" value="1"/>
</dbReference>
<feature type="domain" description="VQ" evidence="2">
    <location>
        <begin position="115"/>
        <end position="135"/>
    </location>
</feature>
<dbReference type="GO" id="GO:0006970">
    <property type="term" value="P:response to osmotic stress"/>
    <property type="evidence" value="ECO:0007669"/>
    <property type="project" value="TreeGrafter"/>
</dbReference>
<dbReference type="InterPro" id="IPR008889">
    <property type="entry name" value="VQ"/>
</dbReference>
<name>A0AA41V325_PAPNU</name>
<dbReference type="GO" id="GO:0005634">
    <property type="term" value="C:nucleus"/>
    <property type="evidence" value="ECO:0007669"/>
    <property type="project" value="TreeGrafter"/>
</dbReference>
<dbReference type="Pfam" id="PF05678">
    <property type="entry name" value="VQ"/>
    <property type="match status" value="1"/>
</dbReference>
<evidence type="ECO:0000313" key="3">
    <source>
        <dbReference type="EMBL" id="MCL7028956.1"/>
    </source>
</evidence>
<dbReference type="PANTHER" id="PTHR33179">
    <property type="entry name" value="VQ MOTIF-CONTAINING PROTEIN"/>
    <property type="match status" value="1"/>
</dbReference>
<organism evidence="3 4">
    <name type="scientific">Papaver nudicaule</name>
    <name type="common">Iceland poppy</name>
    <dbReference type="NCBI Taxonomy" id="74823"/>
    <lineage>
        <taxon>Eukaryota</taxon>
        <taxon>Viridiplantae</taxon>
        <taxon>Streptophyta</taxon>
        <taxon>Embryophyta</taxon>
        <taxon>Tracheophyta</taxon>
        <taxon>Spermatophyta</taxon>
        <taxon>Magnoliopsida</taxon>
        <taxon>Ranunculales</taxon>
        <taxon>Papaveraceae</taxon>
        <taxon>Papaveroideae</taxon>
        <taxon>Papaver</taxon>
    </lineage>
</organism>
<feature type="compositionally biased region" description="Polar residues" evidence="1">
    <location>
        <begin position="42"/>
        <end position="55"/>
    </location>
</feature>
<proteinExistence type="predicted"/>
<feature type="region of interest" description="Disordered" evidence="1">
    <location>
        <begin position="183"/>
        <end position="204"/>
    </location>
</feature>
<accession>A0AA41V325</accession>
<dbReference type="EMBL" id="JAJJMA010085348">
    <property type="protein sequence ID" value="MCL7028956.1"/>
    <property type="molecule type" value="Genomic_DNA"/>
</dbReference>
<sequence length="253" mass="28284">MAYSDNSMASLQQWSFRPASFTDSWISDALSRETETFTKALQQSLSRDTNSETLITNTNDSNNNSFNQFTKLDQISPTISGSDPETTSKRRNNLAISNGKISKRKSRATKRSPVTFITTDPTNFREQVQQFTGIPNGNFLHSNLRAPVIKPEPKRFGAGNGSGDLLNGFSLPTLDTSAFLLDQQHHHQHQPQQQQQQQPFQIEDDDDDSNLIAHLVNGGSQNQSQMRMMESSVGLGFDFDFQSFPTLESFGVI</sequence>
<reference evidence="3" key="1">
    <citation type="submission" date="2022-03" db="EMBL/GenBank/DDBJ databases">
        <title>A functionally conserved STORR gene fusion in Papaver species that diverged 16.8 million years ago.</title>
        <authorList>
            <person name="Catania T."/>
        </authorList>
    </citation>
    <scope>NUCLEOTIDE SEQUENCE</scope>
    <source>
        <strain evidence="3">S-191538</strain>
    </source>
</reference>
<protein>
    <recommendedName>
        <fullName evidence="2">VQ domain-containing protein</fullName>
    </recommendedName>
</protein>
<comment type="caution">
    <text evidence="3">The sequence shown here is derived from an EMBL/GenBank/DDBJ whole genome shotgun (WGS) entry which is preliminary data.</text>
</comment>
<dbReference type="Proteomes" id="UP001177140">
    <property type="component" value="Unassembled WGS sequence"/>
</dbReference>
<evidence type="ECO:0000313" key="4">
    <source>
        <dbReference type="Proteomes" id="UP001177140"/>
    </source>
</evidence>
<evidence type="ECO:0000259" key="2">
    <source>
        <dbReference type="Pfam" id="PF05678"/>
    </source>
</evidence>
<keyword evidence="4" id="KW-1185">Reference proteome</keyword>
<feature type="region of interest" description="Disordered" evidence="1">
    <location>
        <begin position="42"/>
        <end position="112"/>
    </location>
</feature>
<dbReference type="InterPro" id="IPR039609">
    <property type="entry name" value="VQ_15/22"/>
</dbReference>
<feature type="compositionally biased region" description="Basic residues" evidence="1">
    <location>
        <begin position="101"/>
        <end position="110"/>
    </location>
</feature>
<feature type="compositionally biased region" description="Low complexity" evidence="1">
    <location>
        <begin position="190"/>
        <end position="199"/>
    </location>
</feature>
<dbReference type="AlphaFoldDB" id="A0AA41V325"/>